<dbReference type="EMBL" id="PJQL01004538">
    <property type="protein sequence ID" value="RCH79378.1"/>
    <property type="molecule type" value="Genomic_DNA"/>
</dbReference>
<name>A0A367INX3_RHIAZ</name>
<dbReference type="Proteomes" id="UP000252139">
    <property type="component" value="Unassembled WGS sequence"/>
</dbReference>
<dbReference type="AlphaFoldDB" id="A0A367INX3"/>
<dbReference type="OrthoDB" id="2248794at2759"/>
<evidence type="ECO:0000313" key="2">
    <source>
        <dbReference type="Proteomes" id="UP000252139"/>
    </source>
</evidence>
<evidence type="ECO:0000313" key="1">
    <source>
        <dbReference type="EMBL" id="RCH79378.1"/>
    </source>
</evidence>
<reference evidence="1 2" key="1">
    <citation type="journal article" date="2018" name="G3 (Bethesda)">
        <title>Phylogenetic and Phylogenomic Definition of Rhizopus Species.</title>
        <authorList>
            <person name="Gryganskyi A.P."/>
            <person name="Golan J."/>
            <person name="Dolatabadi S."/>
            <person name="Mondo S."/>
            <person name="Robb S."/>
            <person name="Idnurm A."/>
            <person name="Muszewska A."/>
            <person name="Steczkiewicz K."/>
            <person name="Masonjones S."/>
            <person name="Liao H.L."/>
            <person name="Gajdeczka M.T."/>
            <person name="Anike F."/>
            <person name="Vuek A."/>
            <person name="Anishchenko I.M."/>
            <person name="Voigt K."/>
            <person name="de Hoog G.S."/>
            <person name="Smith M.E."/>
            <person name="Heitman J."/>
            <person name="Vilgalys R."/>
            <person name="Stajich J.E."/>
        </authorList>
    </citation>
    <scope>NUCLEOTIDE SEQUENCE [LARGE SCALE GENOMIC DNA]</scope>
    <source>
        <strain evidence="1 2">CBS 357.93</strain>
    </source>
</reference>
<organism evidence="1 2">
    <name type="scientific">Rhizopus azygosporus</name>
    <name type="common">Rhizopus microsporus var. azygosporus</name>
    <dbReference type="NCBI Taxonomy" id="86630"/>
    <lineage>
        <taxon>Eukaryota</taxon>
        <taxon>Fungi</taxon>
        <taxon>Fungi incertae sedis</taxon>
        <taxon>Mucoromycota</taxon>
        <taxon>Mucoromycotina</taxon>
        <taxon>Mucoromycetes</taxon>
        <taxon>Mucorales</taxon>
        <taxon>Mucorineae</taxon>
        <taxon>Rhizopodaceae</taxon>
        <taxon>Rhizopus</taxon>
    </lineage>
</organism>
<sequence length="139" mass="15723">MKPLKELVDTYKINKGLVRFGKFAKTAIDTYRLNACFAVQAIGTNLIFYLVEYVNGHLYLIAEFDQLCFPTSIEDIPTLWGFFDNLYRILRVFEEKYKQSNSRTTAQGHAATLGSPLLSAITTSSTNRGRTSSISYAFN</sequence>
<gene>
    <name evidence="1" type="ORF">CU097_002508</name>
</gene>
<keyword evidence="2" id="KW-1185">Reference proteome</keyword>
<proteinExistence type="predicted"/>
<accession>A0A367INX3</accession>
<comment type="caution">
    <text evidence="1">The sequence shown here is derived from an EMBL/GenBank/DDBJ whole genome shotgun (WGS) entry which is preliminary data.</text>
</comment>
<protein>
    <submittedName>
        <fullName evidence="1">Uncharacterized protein</fullName>
    </submittedName>
</protein>